<proteinExistence type="inferred from homology"/>
<evidence type="ECO:0000256" key="2">
    <source>
        <dbReference type="ARBA" id="ARBA00010186"/>
    </source>
</evidence>
<accession>A5BQI2</accession>
<dbReference type="InterPro" id="IPR007231">
    <property type="entry name" value="Nucleoporin_int_Nup93/Nic96"/>
</dbReference>
<reference evidence="4" key="1">
    <citation type="journal article" date="2007" name="PLoS ONE">
        <title>The first genome sequence of an elite grapevine cultivar (Pinot noir Vitis vinifera L.): coping with a highly heterozygous genome.</title>
        <authorList>
            <person name="Velasco R."/>
            <person name="Zharkikh A."/>
            <person name="Troggio M."/>
            <person name="Cartwright D.A."/>
            <person name="Cestaro A."/>
            <person name="Pruss D."/>
            <person name="Pindo M."/>
            <person name="FitzGerald L.M."/>
            <person name="Vezzulli S."/>
            <person name="Reid J."/>
            <person name="Malacarne G."/>
            <person name="Iliev D."/>
            <person name="Coppola G."/>
            <person name="Wardell B."/>
            <person name="Micheletti D."/>
            <person name="Macalma T."/>
            <person name="Facci M."/>
            <person name="Mitchell J.T."/>
            <person name="Perazzolli M."/>
            <person name="Eldredge G."/>
            <person name="Gatto P."/>
            <person name="Oyzerski R."/>
            <person name="Moretto M."/>
            <person name="Gutin N."/>
            <person name="Stefanini M."/>
            <person name="Chen Y."/>
            <person name="Segala C."/>
            <person name="Davenport C."/>
            <person name="Dematte L."/>
            <person name="Mraz A."/>
            <person name="Battilana J."/>
            <person name="Stormo K."/>
            <person name="Costa F."/>
            <person name="Tao Q."/>
            <person name="Si-Ammour A."/>
            <person name="Harkins T."/>
            <person name="Lackey A."/>
            <person name="Perbost C."/>
            <person name="Taillon B."/>
            <person name="Stella A."/>
            <person name="Solovyev V."/>
            <person name="Fawcett J.A."/>
            <person name="Sterck L."/>
            <person name="Vandepoele K."/>
            <person name="Grando S.M."/>
            <person name="Toppo S."/>
            <person name="Moser C."/>
            <person name="Lanchbury J."/>
            <person name="Bogden R."/>
            <person name="Skolnick M."/>
            <person name="Sgaramella V."/>
            <person name="Bhatnagar S.K."/>
            <person name="Fontana P."/>
            <person name="Gutin A."/>
            <person name="Van de Peer Y."/>
            <person name="Salamini F."/>
            <person name="Viola R."/>
        </authorList>
    </citation>
    <scope>NUCLEOTIDE SEQUENCE</scope>
</reference>
<dbReference type="PANTHER" id="PTHR11225">
    <property type="entry name" value="NUCLEAR PORE COMPLEX PROTEIN NUP93 NUCLEOPORIN NUP93 DEAD EYE PROTEIN"/>
    <property type="match status" value="1"/>
</dbReference>
<protein>
    <submittedName>
        <fullName evidence="4">Uncharacterized protein</fullName>
    </submittedName>
</protein>
<gene>
    <name evidence="4" type="ORF">VITISV_023194</name>
</gene>
<evidence type="ECO:0000256" key="3">
    <source>
        <dbReference type="ARBA" id="ARBA00023242"/>
    </source>
</evidence>
<keyword evidence="3" id="KW-0539">Nucleus</keyword>
<comment type="subcellular location">
    <subcellularLocation>
        <location evidence="1">Nucleus envelope</location>
    </subcellularLocation>
</comment>
<dbReference type="EMBL" id="AM467591">
    <property type="protein sequence ID" value="CAN63739.1"/>
    <property type="molecule type" value="Genomic_DNA"/>
</dbReference>
<comment type="similarity">
    <text evidence="2">Belongs to the nucleoporin interacting component (NIC) family.</text>
</comment>
<sequence length="337" mass="37702">MKMMINRLQRRNSYFSCEQYFQAKHVAPDSASDDPIELSVTEMYGRTEENDLIARYDGQLMDEEELNLRRAEFVWQGFVTQTNELIMLKDGKVMNDCERPRLDDNFMDDDQYGSVRSIGIGINSGAADIGSEGVFGEFTNAQVLEFISDFEKPTALLPAAIVTCVPTGVRVEEIEFKISPGDITVVIKQKLGVTDVLAEASGIIRQYRSVYLRAGDLSTALEYYVDGGIYLLLGPRGAGGEGERVRLLTDVKARQQLLLEACRQCQDAGLYDRFIEIQKRIAAFSMALETIIKYLSEAVCALARDKLDGGSRTAGLIQSGNEILEIYKYYPEVSLQE</sequence>
<dbReference type="GO" id="GO:0005643">
    <property type="term" value="C:nuclear pore"/>
    <property type="evidence" value="ECO:0007669"/>
    <property type="project" value="InterPro"/>
</dbReference>
<evidence type="ECO:0000256" key="1">
    <source>
        <dbReference type="ARBA" id="ARBA00004259"/>
    </source>
</evidence>
<dbReference type="GO" id="GO:0017056">
    <property type="term" value="F:structural constituent of nuclear pore"/>
    <property type="evidence" value="ECO:0007669"/>
    <property type="project" value="InterPro"/>
</dbReference>
<evidence type="ECO:0000313" key="4">
    <source>
        <dbReference type="EMBL" id="CAN63739.1"/>
    </source>
</evidence>
<organism evidence="4">
    <name type="scientific">Vitis vinifera</name>
    <name type="common">Grape</name>
    <dbReference type="NCBI Taxonomy" id="29760"/>
    <lineage>
        <taxon>Eukaryota</taxon>
        <taxon>Viridiplantae</taxon>
        <taxon>Streptophyta</taxon>
        <taxon>Embryophyta</taxon>
        <taxon>Tracheophyta</taxon>
        <taxon>Spermatophyta</taxon>
        <taxon>Magnoliopsida</taxon>
        <taxon>eudicotyledons</taxon>
        <taxon>Gunneridae</taxon>
        <taxon>Pentapetalae</taxon>
        <taxon>rosids</taxon>
        <taxon>Vitales</taxon>
        <taxon>Vitaceae</taxon>
        <taxon>Viteae</taxon>
        <taxon>Vitis</taxon>
    </lineage>
</organism>
<dbReference type="ExpressionAtlas" id="A5BQI2">
    <property type="expression patterns" value="baseline"/>
</dbReference>
<name>A5BQI2_VITVI</name>
<dbReference type="PANTHER" id="PTHR11225:SF4">
    <property type="entry name" value="NUCLEAR PORE COMPLEX PROTEIN NUP93"/>
    <property type="match status" value="1"/>
</dbReference>
<dbReference type="AlphaFoldDB" id="A5BQI2"/>